<keyword evidence="2" id="KW-1185">Reference proteome</keyword>
<gene>
    <name evidence="1" type="ORF">BLE401_14960</name>
</gene>
<organism evidence="1 2">
    <name type="scientific">Beggiatoa leptomitoformis</name>
    <dbReference type="NCBI Taxonomy" id="288004"/>
    <lineage>
        <taxon>Bacteria</taxon>
        <taxon>Pseudomonadati</taxon>
        <taxon>Pseudomonadota</taxon>
        <taxon>Gammaproteobacteria</taxon>
        <taxon>Thiotrichales</taxon>
        <taxon>Thiotrichaceae</taxon>
        <taxon>Beggiatoa</taxon>
    </lineage>
</organism>
<evidence type="ECO:0000313" key="2">
    <source>
        <dbReference type="Proteomes" id="UP000234271"/>
    </source>
</evidence>
<evidence type="ECO:0000313" key="1">
    <source>
        <dbReference type="EMBL" id="AUI69862.1"/>
    </source>
</evidence>
<dbReference type="Pfam" id="PF07030">
    <property type="entry name" value="Phage_Mu_Gp36"/>
    <property type="match status" value="1"/>
</dbReference>
<accession>A0A2N9YH55</accession>
<reference evidence="2" key="1">
    <citation type="submission" date="2016-12" db="EMBL/GenBank/DDBJ databases">
        <title>Complete Genome Sequence of Beggiatoa leptomitiformis D-401.</title>
        <authorList>
            <person name="Fomenkov A."/>
            <person name="Vincze T."/>
            <person name="Grabovich M."/>
            <person name="Anton B.P."/>
            <person name="Dubinina G."/>
            <person name="Orlova M."/>
            <person name="Belousova E."/>
            <person name="Roberts R.J."/>
        </authorList>
    </citation>
    <scope>NUCLEOTIDE SEQUENCE [LARGE SCALE GENOMIC DNA]</scope>
    <source>
        <strain evidence="2">D-401</strain>
    </source>
</reference>
<dbReference type="OrthoDB" id="9812088at2"/>
<dbReference type="KEGG" id="blep:AL038_09340"/>
<dbReference type="RefSeq" id="WP_062152193.1">
    <property type="nucleotide sequence ID" value="NZ_CP012373.2"/>
</dbReference>
<name>A0A2N9YH55_9GAMM</name>
<dbReference type="InterPro" id="IPR009752">
    <property type="entry name" value="Phage_Mu_GpJ"/>
</dbReference>
<dbReference type="EMBL" id="CP018889">
    <property type="protein sequence ID" value="AUI69862.1"/>
    <property type="molecule type" value="Genomic_DNA"/>
</dbReference>
<dbReference type="AlphaFoldDB" id="A0A2N9YH55"/>
<proteinExistence type="predicted"/>
<dbReference type="Proteomes" id="UP000234271">
    <property type="component" value="Chromosome"/>
</dbReference>
<sequence length="172" mass="18943">MAYATALDMLLYYQAKELAKTATPKSSPTAANIVPECLEALIKDENTSAWTSEQVETAQAGLEAINEALADAEKLMTSYFARRYQMPLNDATIAVNPVKRGCGDIARYFIAERKFKDITEVTKRYNDVMTWLLDVGSGKAGLMIKETIDSATTSPFKASFGQGVSRTDWGTY</sequence>
<dbReference type="STRING" id="288004.AL038_09340"/>
<protein>
    <submittedName>
        <fullName evidence="1">DUF1320 domain-containing protein</fullName>
    </submittedName>
</protein>